<reference evidence="1 2" key="1">
    <citation type="journal article" date="2015" name="Genome Biol.">
        <title>Comparative genomics of Steinernema reveals deeply conserved gene regulatory networks.</title>
        <authorList>
            <person name="Dillman A.R."/>
            <person name="Macchietto M."/>
            <person name="Porter C.F."/>
            <person name="Rogers A."/>
            <person name="Williams B."/>
            <person name="Antoshechkin I."/>
            <person name="Lee M.M."/>
            <person name="Goodwin Z."/>
            <person name="Lu X."/>
            <person name="Lewis E.E."/>
            <person name="Goodrich-Blair H."/>
            <person name="Stock S.P."/>
            <person name="Adams B.J."/>
            <person name="Sternberg P.W."/>
            <person name="Mortazavi A."/>
        </authorList>
    </citation>
    <scope>NUCLEOTIDE SEQUENCE [LARGE SCALE GENOMIC DNA]</scope>
    <source>
        <strain evidence="1 2">ALL</strain>
    </source>
</reference>
<protein>
    <submittedName>
        <fullName evidence="1">Uncharacterized protein</fullName>
    </submittedName>
</protein>
<dbReference type="EMBL" id="AZBU02000013">
    <property type="protein sequence ID" value="TKR58588.1"/>
    <property type="molecule type" value="Genomic_DNA"/>
</dbReference>
<gene>
    <name evidence="1" type="ORF">L596_030014</name>
</gene>
<dbReference type="Proteomes" id="UP000298663">
    <property type="component" value="Unassembled WGS sequence"/>
</dbReference>
<name>A0A4U5LRG5_STECR</name>
<evidence type="ECO:0000313" key="1">
    <source>
        <dbReference type="EMBL" id="TKR58588.1"/>
    </source>
</evidence>
<reference evidence="1 2" key="2">
    <citation type="journal article" date="2019" name="G3 (Bethesda)">
        <title>Hybrid Assembly of the Genome of the Entomopathogenic Nematode Steinernema carpocapsae Identifies the X-Chromosome.</title>
        <authorList>
            <person name="Serra L."/>
            <person name="Macchietto M."/>
            <person name="Macias-Munoz A."/>
            <person name="McGill C.J."/>
            <person name="Rodriguez I.M."/>
            <person name="Rodriguez B."/>
            <person name="Murad R."/>
            <person name="Mortazavi A."/>
        </authorList>
    </citation>
    <scope>NUCLEOTIDE SEQUENCE [LARGE SCALE GENOMIC DNA]</scope>
    <source>
        <strain evidence="1 2">ALL</strain>
    </source>
</reference>
<proteinExistence type="predicted"/>
<dbReference type="AlphaFoldDB" id="A0A4U5LRG5"/>
<keyword evidence="2" id="KW-1185">Reference proteome</keyword>
<organism evidence="1 2">
    <name type="scientific">Steinernema carpocapsae</name>
    <name type="common">Entomopathogenic nematode</name>
    <dbReference type="NCBI Taxonomy" id="34508"/>
    <lineage>
        <taxon>Eukaryota</taxon>
        <taxon>Metazoa</taxon>
        <taxon>Ecdysozoa</taxon>
        <taxon>Nematoda</taxon>
        <taxon>Chromadorea</taxon>
        <taxon>Rhabditida</taxon>
        <taxon>Tylenchina</taxon>
        <taxon>Panagrolaimomorpha</taxon>
        <taxon>Strongyloidoidea</taxon>
        <taxon>Steinernematidae</taxon>
        <taxon>Steinernema</taxon>
    </lineage>
</organism>
<evidence type="ECO:0000313" key="2">
    <source>
        <dbReference type="Proteomes" id="UP000298663"/>
    </source>
</evidence>
<comment type="caution">
    <text evidence="1">The sequence shown here is derived from an EMBL/GenBank/DDBJ whole genome shotgun (WGS) entry which is preliminary data.</text>
</comment>
<sequence length="81" mass="8910">MGPCNSKAIVKTMFISNTMSLTEHVQVTVAVTFAFARFSQSPRTGRFCNRDGVKIRVANAKLSTVVFVFGLDRLGTKLEVL</sequence>
<accession>A0A4U5LRG5</accession>